<dbReference type="Proteomes" id="UP000175679">
    <property type="component" value="Unassembled WGS sequence"/>
</dbReference>
<keyword evidence="1" id="KW-0479">Metal-binding</keyword>
<dbReference type="GO" id="GO:0004181">
    <property type="term" value="F:metallocarboxypeptidase activity"/>
    <property type="evidence" value="ECO:0007669"/>
    <property type="project" value="InterPro"/>
</dbReference>
<keyword evidence="3" id="KW-0645">Protease</keyword>
<organism evidence="3 4">
    <name type="scientific">Wolbachia pipientis</name>
    <dbReference type="NCBI Taxonomy" id="955"/>
    <lineage>
        <taxon>Bacteria</taxon>
        <taxon>Pseudomonadati</taxon>
        <taxon>Pseudomonadota</taxon>
        <taxon>Alphaproteobacteria</taxon>
        <taxon>Rickettsiales</taxon>
        <taxon>Anaplasmataceae</taxon>
        <taxon>Wolbachieae</taxon>
        <taxon>Wolbachia</taxon>
    </lineage>
</organism>
<gene>
    <name evidence="3" type="ORF">BIY23_00125</name>
</gene>
<accession>A0A1E7QKA1</accession>
<comment type="caution">
    <text evidence="3">The sequence shown here is derived from an EMBL/GenBank/DDBJ whole genome shotgun (WGS) entry which is preliminary data.</text>
</comment>
<keyword evidence="3" id="KW-0121">Carboxypeptidase</keyword>
<feature type="binding site" evidence="1">
    <location>
        <position position="255"/>
    </location>
    <ligand>
        <name>Zn(2+)</name>
        <dbReference type="ChEBI" id="CHEBI:29105"/>
        <note>catalytic</note>
    </ligand>
</feature>
<evidence type="ECO:0000256" key="2">
    <source>
        <dbReference type="SAM" id="Coils"/>
    </source>
</evidence>
<keyword evidence="1" id="KW-0862">Zinc</keyword>
<protein>
    <submittedName>
        <fullName evidence="3">Carboxypeptidase</fullName>
    </submittedName>
</protein>
<dbReference type="EMBL" id="MJMG01000001">
    <property type="protein sequence ID" value="OEY86905.1"/>
    <property type="molecule type" value="Genomic_DNA"/>
</dbReference>
<name>A0A1E7QKA1_WOLPI</name>
<sequence length="458" mass="52932">MSSNKFLEKVLSQVNNINNTLKVLEQSKLNLESKIEQVVLLEEIKYEIITHDLVKESLMATVNKGNNWQIALIERLHKANSILPLDLVKSLSKAKIECLSLWKLAYCEASNFKKLKKHFIELVKLICDVASIRAEHFRCSNYDTMLEGGIKEKDIKEIFPQIGNFFNKNIDKIIDKQNKKRVPALKNFTIEKQIELGLVCLQHIGISNDEITMSPLDYDEFNPCYSLFSLLRCSSDIIYQKHSLKNLVNTEVIQEVQGLCMEKILGTSIEFVEFIHPHIQTITQTRSGSIKNLYSLFNKVNFSPCLKKADEFTLLAHIMLRTKLEQDMVDGKLDVKDLHDAWLDGMKHYRIPVHAKNELETYLQDEYWVRGVIGYFPMKMVALIAAVQIFSFIKASHCEYLDSVKEGNFSLLINWFAKNIYSTKCDIFGMLKNVTGKNLDIEHYTQHLTEKYNLMDCV</sequence>
<dbReference type="PANTHER" id="PTHR34217:SF1">
    <property type="entry name" value="CARBOXYPEPTIDASE 1"/>
    <property type="match status" value="1"/>
</dbReference>
<dbReference type="PANTHER" id="PTHR34217">
    <property type="entry name" value="METAL-DEPENDENT CARBOXYPEPTIDASE"/>
    <property type="match status" value="1"/>
</dbReference>
<keyword evidence="2" id="KW-0175">Coiled coil</keyword>
<dbReference type="AlphaFoldDB" id="A0A1E7QKA1"/>
<dbReference type="OrthoDB" id="9772308at2"/>
<dbReference type="PROSITE" id="PS52034">
    <property type="entry name" value="PEPTIDASE_M32"/>
    <property type="match status" value="1"/>
</dbReference>
<comment type="cofactor">
    <cofactor evidence="1">
        <name>Zn(2+)</name>
        <dbReference type="ChEBI" id="CHEBI:29105"/>
    </cofactor>
    <text evidence="1">Binds 1 zinc ion per subunit.</text>
</comment>
<feature type="coiled-coil region" evidence="2">
    <location>
        <begin position="7"/>
        <end position="34"/>
    </location>
</feature>
<dbReference type="InterPro" id="IPR001333">
    <property type="entry name" value="Peptidase_M32_Taq"/>
</dbReference>
<proteinExistence type="predicted"/>
<dbReference type="GO" id="GO:0006508">
    <property type="term" value="P:proteolysis"/>
    <property type="evidence" value="ECO:0007669"/>
    <property type="project" value="InterPro"/>
</dbReference>
<dbReference type="PIRSF" id="PIRSF006615">
    <property type="entry name" value="Zn_crbxpep_Taq"/>
    <property type="match status" value="1"/>
</dbReference>
<dbReference type="Pfam" id="PF02074">
    <property type="entry name" value="Peptidase_M32"/>
    <property type="match status" value="2"/>
</dbReference>
<evidence type="ECO:0000256" key="1">
    <source>
        <dbReference type="PIRSR" id="PIRSR006615-1"/>
    </source>
</evidence>
<dbReference type="SUPFAM" id="SSF55486">
    <property type="entry name" value="Metalloproteases ('zincins'), catalytic domain"/>
    <property type="match status" value="1"/>
</dbReference>
<dbReference type="GO" id="GO:0046872">
    <property type="term" value="F:metal ion binding"/>
    <property type="evidence" value="ECO:0007669"/>
    <property type="project" value="UniProtKB-KW"/>
</dbReference>
<keyword evidence="4" id="KW-1185">Reference proteome</keyword>
<reference evidence="3 4" key="1">
    <citation type="submission" date="2016-09" db="EMBL/GenBank/DDBJ databases">
        <title>Genomic evidence for plant-parasitic nematodes as the earliest Wolbachia hosts.</title>
        <authorList>
            <person name="Brown A.M."/>
            <person name="Wasala S.K."/>
            <person name="Howe D.K."/>
            <person name="Peetz A.B."/>
            <person name="Zasada I.A."/>
            <person name="Denver D.R."/>
        </authorList>
    </citation>
    <scope>NUCLEOTIDE SEQUENCE [LARGE SCALE GENOMIC DNA]</scope>
    <source>
        <strain evidence="4">wPpe</strain>
    </source>
</reference>
<dbReference type="RefSeq" id="WP_070064557.1">
    <property type="nucleotide sequence ID" value="NZ_MJMG01000001.1"/>
</dbReference>
<keyword evidence="3" id="KW-0378">Hydrolase</keyword>
<dbReference type="Gene3D" id="1.10.1370.30">
    <property type="match status" value="2"/>
</dbReference>
<evidence type="ECO:0000313" key="4">
    <source>
        <dbReference type="Proteomes" id="UP000175679"/>
    </source>
</evidence>
<evidence type="ECO:0000313" key="3">
    <source>
        <dbReference type="EMBL" id="OEY86905.1"/>
    </source>
</evidence>